<dbReference type="PATRIC" id="fig|47311.3.peg.2258"/>
<evidence type="ECO:0000313" key="2">
    <source>
        <dbReference type="EMBL" id="KZX14489.1"/>
    </source>
</evidence>
<accession>A0A166CGK9</accession>
<dbReference type="PANTHER" id="PTHR33408:SF2">
    <property type="entry name" value="TRANSPOSASE DDE DOMAIN-CONTAINING PROTEIN"/>
    <property type="match status" value="1"/>
</dbReference>
<dbReference type="Proteomes" id="UP000077275">
    <property type="component" value="Unassembled WGS sequence"/>
</dbReference>
<proteinExistence type="predicted"/>
<dbReference type="GO" id="GO:0006313">
    <property type="term" value="P:DNA transposition"/>
    <property type="evidence" value="ECO:0007669"/>
    <property type="project" value="InterPro"/>
</dbReference>
<reference evidence="2 3" key="1">
    <citation type="submission" date="2016-04" db="EMBL/GenBank/DDBJ databases">
        <title>Genome sequence of Methanobrevibacter cuticularis DSM 11139.</title>
        <authorList>
            <person name="Poehlein A."/>
            <person name="Seedorf H."/>
            <person name="Daniel R."/>
        </authorList>
    </citation>
    <scope>NUCLEOTIDE SEQUENCE [LARGE SCALE GENOMIC DNA]</scope>
    <source>
        <strain evidence="2 3">DSM 11139</strain>
    </source>
</reference>
<dbReference type="InterPro" id="IPR002559">
    <property type="entry name" value="Transposase_11"/>
</dbReference>
<comment type="caution">
    <text evidence="2">The sequence shown here is derived from an EMBL/GenBank/DDBJ whole genome shotgun (WGS) entry which is preliminary data.</text>
</comment>
<dbReference type="RefSeq" id="WP_245634995.1">
    <property type="nucleotide sequence ID" value="NZ_LWMW01000169.1"/>
</dbReference>
<evidence type="ECO:0000259" key="1">
    <source>
        <dbReference type="Pfam" id="PF01609"/>
    </source>
</evidence>
<gene>
    <name evidence="2" type="ORF">MBCUT_20610</name>
</gene>
<organism evidence="2 3">
    <name type="scientific">Methanobrevibacter cuticularis</name>
    <dbReference type="NCBI Taxonomy" id="47311"/>
    <lineage>
        <taxon>Archaea</taxon>
        <taxon>Methanobacteriati</taxon>
        <taxon>Methanobacteriota</taxon>
        <taxon>Methanomada group</taxon>
        <taxon>Methanobacteria</taxon>
        <taxon>Methanobacteriales</taxon>
        <taxon>Methanobacteriaceae</taxon>
        <taxon>Methanobrevibacter</taxon>
    </lineage>
</organism>
<dbReference type="GO" id="GO:0004803">
    <property type="term" value="F:transposase activity"/>
    <property type="evidence" value="ECO:0007669"/>
    <property type="project" value="InterPro"/>
</dbReference>
<dbReference type="Pfam" id="PF01609">
    <property type="entry name" value="DDE_Tnp_1"/>
    <property type="match status" value="1"/>
</dbReference>
<feature type="domain" description="Transposase IS4-like" evidence="1">
    <location>
        <begin position="3"/>
        <end position="81"/>
    </location>
</feature>
<dbReference type="AlphaFoldDB" id="A0A166CGK9"/>
<dbReference type="EMBL" id="LWMW01000169">
    <property type="protein sequence ID" value="KZX14489.1"/>
    <property type="molecule type" value="Genomic_DNA"/>
</dbReference>
<dbReference type="PANTHER" id="PTHR33408">
    <property type="entry name" value="TRANSPOSASE"/>
    <property type="match status" value="1"/>
</dbReference>
<name>A0A166CGK9_9EURY</name>
<keyword evidence="3" id="KW-1185">Reference proteome</keyword>
<sequence length="83" mass="9544">MNKKNQLEFDYNLQIGVDDYKGIVLSIGVSNNPTDFNELIPQIIQIEENIGDLTENTQISADNGYSTDENMEYLEEHRLDSYI</sequence>
<dbReference type="GO" id="GO:0003677">
    <property type="term" value="F:DNA binding"/>
    <property type="evidence" value="ECO:0007669"/>
    <property type="project" value="InterPro"/>
</dbReference>
<evidence type="ECO:0000313" key="3">
    <source>
        <dbReference type="Proteomes" id="UP000077275"/>
    </source>
</evidence>
<protein>
    <submittedName>
        <fullName evidence="2">Transposase DDE domain protein</fullName>
    </submittedName>
</protein>